<dbReference type="Pfam" id="PF12568">
    <property type="entry name" value="PanZ"/>
    <property type="match status" value="1"/>
</dbReference>
<organism evidence="2 3">
    <name type="scientific">Billgrantia campisalis</name>
    <dbReference type="NCBI Taxonomy" id="74661"/>
    <lineage>
        <taxon>Bacteria</taxon>
        <taxon>Pseudomonadati</taxon>
        <taxon>Pseudomonadota</taxon>
        <taxon>Gammaproteobacteria</taxon>
        <taxon>Oceanospirillales</taxon>
        <taxon>Halomonadaceae</taxon>
        <taxon>Billgrantia</taxon>
    </lineage>
</organism>
<dbReference type="InterPro" id="IPR000182">
    <property type="entry name" value="GNAT_dom"/>
</dbReference>
<dbReference type="PROSITE" id="PS51186">
    <property type="entry name" value="GNAT"/>
    <property type="match status" value="1"/>
</dbReference>
<gene>
    <name evidence="2" type="ORF">HOP52_18880</name>
</gene>
<evidence type="ECO:0000313" key="3">
    <source>
        <dbReference type="Proteomes" id="UP000814385"/>
    </source>
</evidence>
<dbReference type="RefSeq" id="WP_238979084.1">
    <property type="nucleotide sequence ID" value="NZ_JABFUC010000023.1"/>
</dbReference>
<dbReference type="InterPro" id="IPR040448">
    <property type="entry name" value="PanZ_GNAT"/>
</dbReference>
<protein>
    <submittedName>
        <fullName evidence="2">Acetyl-CoA sensor PanZ family protein</fullName>
    </submittedName>
</protein>
<evidence type="ECO:0000259" key="1">
    <source>
        <dbReference type="PROSITE" id="PS51186"/>
    </source>
</evidence>
<reference evidence="2 3" key="1">
    <citation type="submission" date="2020-05" db="EMBL/GenBank/DDBJ databases">
        <title>Comparative genomic analysis of denitrifying bacteria from Halomonas genus.</title>
        <authorList>
            <person name="Wang L."/>
            <person name="Shao Z."/>
        </authorList>
    </citation>
    <scope>NUCLEOTIDE SEQUENCE [LARGE SCALE GENOMIC DNA]</scope>
    <source>
        <strain evidence="2 3">A4</strain>
    </source>
</reference>
<proteinExistence type="predicted"/>
<name>A0ABS9PDG4_9GAMM</name>
<dbReference type="EMBL" id="JABFUC010000023">
    <property type="protein sequence ID" value="MCG6659813.1"/>
    <property type="molecule type" value="Genomic_DNA"/>
</dbReference>
<sequence>MPVTLHLVDHAAWSEDAQARLDLQRIYADAPAERLPAAVDDFIRDHLADGHFFGCARFNDRLLGAVAVRSDRDAWWLSQMCVRKPTRRRGVGSRLLALISRSARDRGRQLRVPASQLPMPDQMLLSRLGYRLHDTGDFFELDPPLQGQGEEMP</sequence>
<evidence type="ECO:0000313" key="2">
    <source>
        <dbReference type="EMBL" id="MCG6659813.1"/>
    </source>
</evidence>
<dbReference type="CDD" id="cd04301">
    <property type="entry name" value="NAT_SF"/>
    <property type="match status" value="1"/>
</dbReference>
<keyword evidence="3" id="KW-1185">Reference proteome</keyword>
<dbReference type="Proteomes" id="UP000814385">
    <property type="component" value="Unassembled WGS sequence"/>
</dbReference>
<dbReference type="SUPFAM" id="SSF55729">
    <property type="entry name" value="Acyl-CoA N-acyltransferases (Nat)"/>
    <property type="match status" value="1"/>
</dbReference>
<dbReference type="Gene3D" id="3.40.630.30">
    <property type="match status" value="1"/>
</dbReference>
<comment type="caution">
    <text evidence="2">The sequence shown here is derived from an EMBL/GenBank/DDBJ whole genome shotgun (WGS) entry which is preliminary data.</text>
</comment>
<feature type="domain" description="N-acetyltransferase" evidence="1">
    <location>
        <begin position="3"/>
        <end position="153"/>
    </location>
</feature>
<accession>A0ABS9PDG4</accession>
<dbReference type="InterPro" id="IPR016181">
    <property type="entry name" value="Acyl_CoA_acyltransferase"/>
</dbReference>